<dbReference type="AlphaFoldDB" id="A0A9N9H4P5"/>
<feature type="chain" id="PRO_5040254134" evidence="1">
    <location>
        <begin position="19"/>
        <end position="381"/>
    </location>
</feature>
<dbReference type="OrthoDB" id="2365019at2759"/>
<comment type="caution">
    <text evidence="3">The sequence shown here is derived from an EMBL/GenBank/DDBJ whole genome shotgun (WGS) entry which is preliminary data.</text>
</comment>
<dbReference type="GO" id="GO:0046983">
    <property type="term" value="F:protein dimerization activity"/>
    <property type="evidence" value="ECO:0007669"/>
    <property type="project" value="InterPro"/>
</dbReference>
<feature type="non-terminal residue" evidence="3">
    <location>
        <position position="381"/>
    </location>
</feature>
<evidence type="ECO:0000256" key="1">
    <source>
        <dbReference type="SAM" id="SignalP"/>
    </source>
</evidence>
<reference evidence="3" key="1">
    <citation type="submission" date="2021-06" db="EMBL/GenBank/DDBJ databases">
        <authorList>
            <person name="Kallberg Y."/>
            <person name="Tangrot J."/>
            <person name="Rosling A."/>
        </authorList>
    </citation>
    <scope>NUCLEOTIDE SEQUENCE</scope>
    <source>
        <strain evidence="3">IA702</strain>
    </source>
</reference>
<dbReference type="Proteomes" id="UP000789572">
    <property type="component" value="Unassembled WGS sequence"/>
</dbReference>
<accession>A0A9N9H4P5</accession>
<proteinExistence type="predicted"/>
<dbReference type="Pfam" id="PF05699">
    <property type="entry name" value="Dimer_Tnp_hAT"/>
    <property type="match status" value="1"/>
</dbReference>
<evidence type="ECO:0000313" key="3">
    <source>
        <dbReference type="EMBL" id="CAG8652977.1"/>
    </source>
</evidence>
<evidence type="ECO:0000259" key="2">
    <source>
        <dbReference type="Pfam" id="PF05699"/>
    </source>
</evidence>
<protein>
    <submittedName>
        <fullName evidence="3">7365_t:CDS:1</fullName>
    </submittedName>
</protein>
<evidence type="ECO:0000313" key="4">
    <source>
        <dbReference type="Proteomes" id="UP000789572"/>
    </source>
</evidence>
<keyword evidence="4" id="KW-1185">Reference proteome</keyword>
<feature type="domain" description="HAT C-terminal dimerisation" evidence="2">
    <location>
        <begin position="166"/>
        <end position="229"/>
    </location>
</feature>
<feature type="signal peptide" evidence="1">
    <location>
        <begin position="1"/>
        <end position="18"/>
    </location>
</feature>
<dbReference type="InterPro" id="IPR012337">
    <property type="entry name" value="RNaseH-like_sf"/>
</dbReference>
<name>A0A9N9H4P5_9GLOM</name>
<dbReference type="EMBL" id="CAJVPJ010004538">
    <property type="protein sequence ID" value="CAG8652977.1"/>
    <property type="molecule type" value="Genomic_DNA"/>
</dbReference>
<gene>
    <name evidence="3" type="ORF">POCULU_LOCUS10050</name>
</gene>
<keyword evidence="1" id="KW-0732">Signal</keyword>
<dbReference type="InterPro" id="IPR008906">
    <property type="entry name" value="HATC_C_dom"/>
</dbReference>
<dbReference type="SUPFAM" id="SSF53098">
    <property type="entry name" value="Ribonuclease H-like"/>
    <property type="match status" value="1"/>
</dbReference>
<sequence>SRLFLMSGAIFMEVTALALRHQNLPTNILTLLEDNTWWQMIEELESHLLPFMAILNHLQRDVAQLSDVLHAFAYFMQLYKHGQDDFSKNMVRRLESRWRQWEQPLLIIAFFLHPKYRNSVFNNSLSLNLPQIGLWVQYYYREWFRARPTVILAELSRFVNREYPFDDDTASNFDDIQEYWKFTIGATKELSILAVRVFSICVNSASCERLFSSMDFIHSARRNRLQLGKVFSMAQMRAEIIYNRTVKMSRELEQHIHANTIIHNNESCQEGSAEISPEDEVIEIGDDNEETTVSDSCEYDVNANPDADNEWNTVLSNWSEDLATEYDEGLVSESLTSADPSERLAHPADNSSAKWCLADLFIVELPVPSAVNSLQLVYNME</sequence>
<organism evidence="3 4">
    <name type="scientific">Paraglomus occultum</name>
    <dbReference type="NCBI Taxonomy" id="144539"/>
    <lineage>
        <taxon>Eukaryota</taxon>
        <taxon>Fungi</taxon>
        <taxon>Fungi incertae sedis</taxon>
        <taxon>Mucoromycota</taxon>
        <taxon>Glomeromycotina</taxon>
        <taxon>Glomeromycetes</taxon>
        <taxon>Paraglomerales</taxon>
        <taxon>Paraglomeraceae</taxon>
        <taxon>Paraglomus</taxon>
    </lineage>
</organism>